<dbReference type="SFLD" id="SFLDG01062">
    <property type="entry name" value="methyltransferase_(Class_A)"/>
    <property type="match status" value="1"/>
</dbReference>
<feature type="binding site" evidence="13">
    <location>
        <position position="118"/>
    </location>
    <ligand>
        <name>[4Fe-4S] cluster</name>
        <dbReference type="ChEBI" id="CHEBI:49883"/>
        <note>4Fe-4S-S-AdoMet</note>
    </ligand>
</feature>
<reference evidence="15 16" key="2">
    <citation type="submission" date="2023-12" db="EMBL/GenBank/DDBJ databases">
        <title>Description of an unclassified Opitutus bacterium of Verrucomicrobiota.</title>
        <authorList>
            <person name="Zhang D.-F."/>
        </authorList>
    </citation>
    <scope>NUCLEOTIDE SEQUENCE [LARGE SCALE GENOMIC DNA]</scope>
    <source>
        <strain evidence="15 16">WL0086</strain>
    </source>
</reference>
<dbReference type="GO" id="GO:0032259">
    <property type="term" value="P:methylation"/>
    <property type="evidence" value="ECO:0007669"/>
    <property type="project" value="UniProtKB-KW"/>
</dbReference>
<keyword evidence="9 13" id="KW-0479">Metal-binding</keyword>
<evidence type="ECO:0000256" key="13">
    <source>
        <dbReference type="HAMAP-Rule" id="MF_01849"/>
    </source>
</evidence>
<feature type="binding site" evidence="13">
    <location>
        <begin position="186"/>
        <end position="187"/>
    </location>
    <ligand>
        <name>S-adenosyl-L-methionine</name>
        <dbReference type="ChEBI" id="CHEBI:59789"/>
    </ligand>
</feature>
<accession>A0ABZ1C3S0</accession>
<proteinExistence type="inferred from homology"/>
<dbReference type="InterPro" id="IPR040072">
    <property type="entry name" value="Methyltransferase_A"/>
</dbReference>
<dbReference type="InterPro" id="IPR013785">
    <property type="entry name" value="Aldolase_TIM"/>
</dbReference>
<comment type="subcellular location">
    <subcellularLocation>
        <location evidence="1 13">Cytoplasm</location>
    </subcellularLocation>
</comment>
<dbReference type="Proteomes" id="UP000738431">
    <property type="component" value="Chromosome"/>
</dbReference>
<feature type="binding site" evidence="13">
    <location>
        <position position="125"/>
    </location>
    <ligand>
        <name>[4Fe-4S] cluster</name>
        <dbReference type="ChEBI" id="CHEBI:49883"/>
        <note>4Fe-4S-S-AdoMet</note>
    </ligand>
</feature>
<dbReference type="InterPro" id="IPR007197">
    <property type="entry name" value="rSAM"/>
</dbReference>
<keyword evidence="5 13" id="KW-0698">rRNA processing</keyword>
<feature type="active site" description="S-methylcysteine intermediate" evidence="13">
    <location>
        <position position="360"/>
    </location>
</feature>
<feature type="domain" description="Radical SAM core" evidence="14">
    <location>
        <begin position="104"/>
        <end position="355"/>
    </location>
</feature>
<comment type="miscellaneous">
    <text evidence="13">Reaction proceeds by a ping-pong mechanism involving intermediate methylation of a conserved cysteine residue.</text>
</comment>
<evidence type="ECO:0000256" key="6">
    <source>
        <dbReference type="ARBA" id="ARBA00022603"/>
    </source>
</evidence>
<evidence type="ECO:0000256" key="8">
    <source>
        <dbReference type="ARBA" id="ARBA00022691"/>
    </source>
</evidence>
<evidence type="ECO:0000259" key="14">
    <source>
        <dbReference type="PROSITE" id="PS51918"/>
    </source>
</evidence>
<organism evidence="15 16">
    <name type="scientific">Actomonas aquatica</name>
    <dbReference type="NCBI Taxonomy" id="2866162"/>
    <lineage>
        <taxon>Bacteria</taxon>
        <taxon>Pseudomonadati</taxon>
        <taxon>Verrucomicrobiota</taxon>
        <taxon>Opitutia</taxon>
        <taxon>Opitutales</taxon>
        <taxon>Opitutaceae</taxon>
        <taxon>Actomonas</taxon>
    </lineage>
</organism>
<dbReference type="RefSeq" id="WP_221031656.1">
    <property type="nucleotide sequence ID" value="NZ_CP139781.1"/>
</dbReference>
<evidence type="ECO:0000256" key="9">
    <source>
        <dbReference type="ARBA" id="ARBA00022723"/>
    </source>
</evidence>
<evidence type="ECO:0000256" key="12">
    <source>
        <dbReference type="ARBA" id="ARBA00023157"/>
    </source>
</evidence>
<dbReference type="SFLD" id="SFLDS00029">
    <property type="entry name" value="Radical_SAM"/>
    <property type="match status" value="1"/>
</dbReference>
<dbReference type="SFLD" id="SFLDF00275">
    <property type="entry name" value="adenosine_C2_methyltransferase"/>
    <property type="match status" value="1"/>
</dbReference>
<feature type="binding site" evidence="13">
    <location>
        <position position="317"/>
    </location>
    <ligand>
        <name>S-adenosyl-L-methionine</name>
        <dbReference type="ChEBI" id="CHEBI:59789"/>
    </ligand>
</feature>
<evidence type="ECO:0000256" key="1">
    <source>
        <dbReference type="ARBA" id="ARBA00004496"/>
    </source>
</evidence>
<keyword evidence="13" id="KW-0819">tRNA processing</keyword>
<keyword evidence="12 13" id="KW-1015">Disulfide bond</keyword>
<keyword evidence="3 13" id="KW-0004">4Fe-4S</keyword>
<comment type="catalytic activity">
    <reaction evidence="13">
        <text>adenosine(37) in tRNA + 2 reduced [2Fe-2S]-[ferredoxin] + 2 S-adenosyl-L-methionine = 2-methyladenosine(37) in tRNA + 5'-deoxyadenosine + L-methionine + 2 oxidized [2Fe-2S]-[ferredoxin] + S-adenosyl-L-homocysteine</text>
        <dbReference type="Rhea" id="RHEA:43332"/>
        <dbReference type="Rhea" id="RHEA-COMP:10000"/>
        <dbReference type="Rhea" id="RHEA-COMP:10001"/>
        <dbReference type="Rhea" id="RHEA-COMP:10162"/>
        <dbReference type="Rhea" id="RHEA-COMP:10485"/>
        <dbReference type="ChEBI" id="CHEBI:17319"/>
        <dbReference type="ChEBI" id="CHEBI:33737"/>
        <dbReference type="ChEBI" id="CHEBI:33738"/>
        <dbReference type="ChEBI" id="CHEBI:57844"/>
        <dbReference type="ChEBI" id="CHEBI:57856"/>
        <dbReference type="ChEBI" id="CHEBI:59789"/>
        <dbReference type="ChEBI" id="CHEBI:74411"/>
        <dbReference type="ChEBI" id="CHEBI:74497"/>
        <dbReference type="EC" id="2.1.1.192"/>
    </reaction>
</comment>
<comment type="function">
    <text evidence="13">Specifically methylates position 2 of adenine 2503 in 23S rRNA and position 2 of adenine 37 in tRNAs.</text>
</comment>
<dbReference type="PANTHER" id="PTHR30544:SF5">
    <property type="entry name" value="RADICAL SAM CORE DOMAIN-CONTAINING PROTEIN"/>
    <property type="match status" value="1"/>
</dbReference>
<evidence type="ECO:0000313" key="16">
    <source>
        <dbReference type="Proteomes" id="UP000738431"/>
    </source>
</evidence>
<keyword evidence="8 13" id="KW-0949">S-adenosyl-L-methionine</keyword>
<comment type="caution">
    <text evidence="13">Lacks conserved residue(s) required for the propagation of feature annotation.</text>
</comment>
<dbReference type="SUPFAM" id="SSF102114">
    <property type="entry name" value="Radical SAM enzymes"/>
    <property type="match status" value="1"/>
</dbReference>
<feature type="active site" description="Proton acceptor" evidence="13">
    <location>
        <position position="98"/>
    </location>
</feature>
<dbReference type="PANTHER" id="PTHR30544">
    <property type="entry name" value="23S RRNA METHYLTRANSFERASE"/>
    <property type="match status" value="1"/>
</dbReference>
<keyword evidence="16" id="KW-1185">Reference proteome</keyword>
<dbReference type="Gene3D" id="3.20.20.70">
    <property type="entry name" value="Aldolase class I"/>
    <property type="match status" value="1"/>
</dbReference>
<dbReference type="GO" id="GO:0008168">
    <property type="term" value="F:methyltransferase activity"/>
    <property type="evidence" value="ECO:0007669"/>
    <property type="project" value="UniProtKB-KW"/>
</dbReference>
<dbReference type="HAMAP" id="MF_01849">
    <property type="entry name" value="RNA_methyltr_RlmN"/>
    <property type="match status" value="1"/>
</dbReference>
<dbReference type="Pfam" id="PF04055">
    <property type="entry name" value="Radical_SAM"/>
    <property type="match status" value="1"/>
</dbReference>
<dbReference type="CDD" id="cd01335">
    <property type="entry name" value="Radical_SAM"/>
    <property type="match status" value="1"/>
</dbReference>
<keyword evidence="11 13" id="KW-0411">Iron-sulfur</keyword>
<evidence type="ECO:0000256" key="10">
    <source>
        <dbReference type="ARBA" id="ARBA00023004"/>
    </source>
</evidence>
<keyword evidence="7 13" id="KW-0808">Transferase</keyword>
<evidence type="ECO:0000256" key="3">
    <source>
        <dbReference type="ARBA" id="ARBA00022485"/>
    </source>
</evidence>
<evidence type="ECO:0000256" key="7">
    <source>
        <dbReference type="ARBA" id="ARBA00022679"/>
    </source>
</evidence>
<dbReference type="Gene3D" id="1.10.150.530">
    <property type="match status" value="1"/>
</dbReference>
<evidence type="ECO:0000313" key="15">
    <source>
        <dbReference type="EMBL" id="WRQ86151.1"/>
    </source>
</evidence>
<reference evidence="15 16" key="1">
    <citation type="submission" date="2021-08" db="EMBL/GenBank/DDBJ databases">
        <authorList>
            <person name="Zhang D."/>
            <person name="Zhang A."/>
            <person name="Wang L."/>
        </authorList>
    </citation>
    <scope>NUCLEOTIDE SEQUENCE [LARGE SCALE GENOMIC DNA]</scope>
    <source>
        <strain evidence="15 16">WL0086</strain>
    </source>
</reference>
<feature type="binding site" evidence="13">
    <location>
        <begin position="241"/>
        <end position="243"/>
    </location>
    <ligand>
        <name>S-adenosyl-L-methionine</name>
        <dbReference type="ChEBI" id="CHEBI:59789"/>
    </ligand>
</feature>
<dbReference type="NCBIfam" id="TIGR00048">
    <property type="entry name" value="rRNA_mod_RlmN"/>
    <property type="match status" value="1"/>
</dbReference>
<evidence type="ECO:0000256" key="2">
    <source>
        <dbReference type="ARBA" id="ARBA00007544"/>
    </source>
</evidence>
<comment type="similarity">
    <text evidence="2 13">Belongs to the radical SAM superfamily. RlmN family.</text>
</comment>
<dbReference type="EMBL" id="CP139781">
    <property type="protein sequence ID" value="WRQ86151.1"/>
    <property type="molecule type" value="Genomic_DNA"/>
</dbReference>
<keyword evidence="6 13" id="KW-0489">Methyltransferase</keyword>
<gene>
    <name evidence="13 15" type="primary">rlmN</name>
    <name evidence="15" type="ORF">K1X11_015150</name>
</gene>
<dbReference type="InterPro" id="IPR058240">
    <property type="entry name" value="rSAM_sf"/>
</dbReference>
<sequence length="368" mass="40565">MTAPSTSPLSLLGLTRAELGELVSDWGFKTVHAGKIWRHLYLEGRTDWEAIYGLPGELCRKLYAETTAELLPIARETHSSDGFTRKYLLALHDGHKIETVLMRYSGRVTACVSSQVGCAMGCVFCATGQMGYTRHLTTAEIVAQTLHVDRILRETAPETPALAESDHDSPHHRHERLRNIVLMGMGEPLHNYDAVIKATQILREPGGLALGAKKITLSTVGVVPGILRLAEERQPIYLAVSLHAATQEKRAAIVPAARKWKLDQLMDACRYYAERMQRRIFFEWTLIEGENDRPEDAHAVGQLLQTVPGQVNLIPLNPTNGYAGQPSDNTAAKRFQEILATYGLPSTIRQRRGIDIAAGCGQLASAEG</sequence>
<dbReference type="InterPro" id="IPR004383">
    <property type="entry name" value="rRNA_lsu_MTrfase_RlmN/Cfr"/>
</dbReference>
<feature type="binding site" evidence="13">
    <location>
        <position position="218"/>
    </location>
    <ligand>
        <name>S-adenosyl-L-methionine</name>
        <dbReference type="ChEBI" id="CHEBI:59789"/>
    </ligand>
</feature>
<comment type="cofactor">
    <cofactor evidence="13">
        <name>[4Fe-4S] cluster</name>
        <dbReference type="ChEBI" id="CHEBI:49883"/>
    </cofactor>
    <text evidence="13">Binds 1 [4Fe-4S] cluster. The cluster is coordinated with 3 cysteines and an exchangeable S-adenosyl-L-methionine.</text>
</comment>
<evidence type="ECO:0000256" key="4">
    <source>
        <dbReference type="ARBA" id="ARBA00022490"/>
    </source>
</evidence>
<name>A0ABZ1C3S0_9BACT</name>
<protein>
    <recommendedName>
        <fullName evidence="13">Probable dual-specificity RNA methyltransferase RlmN</fullName>
        <ecNumber evidence="13">2.1.1.192</ecNumber>
    </recommendedName>
    <alternativeName>
        <fullName evidence="13">23S rRNA (adenine(2503)-C(2))-methyltransferase</fullName>
    </alternativeName>
    <alternativeName>
        <fullName evidence="13">23S rRNA m2A2503 methyltransferase</fullName>
    </alternativeName>
    <alternativeName>
        <fullName evidence="13">Ribosomal RNA large subunit methyltransferase N</fullName>
    </alternativeName>
    <alternativeName>
        <fullName evidence="13">tRNA (adenine(37)-C(2))-methyltransferase</fullName>
    </alternativeName>
    <alternativeName>
        <fullName evidence="13">tRNA m2A37 methyltransferase</fullName>
    </alternativeName>
</protein>
<dbReference type="InterPro" id="IPR027492">
    <property type="entry name" value="RNA_MTrfase_RlmN"/>
</dbReference>
<dbReference type="PIRSF" id="PIRSF006004">
    <property type="entry name" value="CHP00048"/>
    <property type="match status" value="1"/>
</dbReference>
<keyword evidence="4 13" id="KW-0963">Cytoplasm</keyword>
<dbReference type="PROSITE" id="PS51918">
    <property type="entry name" value="RADICAL_SAM"/>
    <property type="match status" value="1"/>
</dbReference>
<keyword evidence="10 13" id="KW-0408">Iron</keyword>
<comment type="catalytic activity">
    <reaction evidence="13">
        <text>adenosine(2503) in 23S rRNA + 2 reduced [2Fe-2S]-[ferredoxin] + 2 S-adenosyl-L-methionine = 2-methyladenosine(2503) in 23S rRNA + 5'-deoxyadenosine + L-methionine + 2 oxidized [2Fe-2S]-[ferredoxin] + S-adenosyl-L-homocysteine</text>
        <dbReference type="Rhea" id="RHEA:42916"/>
        <dbReference type="Rhea" id="RHEA-COMP:10000"/>
        <dbReference type="Rhea" id="RHEA-COMP:10001"/>
        <dbReference type="Rhea" id="RHEA-COMP:10152"/>
        <dbReference type="Rhea" id="RHEA-COMP:10282"/>
        <dbReference type="ChEBI" id="CHEBI:17319"/>
        <dbReference type="ChEBI" id="CHEBI:33737"/>
        <dbReference type="ChEBI" id="CHEBI:33738"/>
        <dbReference type="ChEBI" id="CHEBI:57844"/>
        <dbReference type="ChEBI" id="CHEBI:57856"/>
        <dbReference type="ChEBI" id="CHEBI:59789"/>
        <dbReference type="ChEBI" id="CHEBI:74411"/>
        <dbReference type="ChEBI" id="CHEBI:74497"/>
        <dbReference type="EC" id="2.1.1.192"/>
    </reaction>
</comment>
<dbReference type="EC" id="2.1.1.192" evidence="13"/>
<evidence type="ECO:0000256" key="11">
    <source>
        <dbReference type="ARBA" id="ARBA00023014"/>
    </source>
</evidence>
<feature type="binding site" evidence="13">
    <location>
        <position position="122"/>
    </location>
    <ligand>
        <name>[4Fe-4S] cluster</name>
        <dbReference type="ChEBI" id="CHEBI:49883"/>
        <note>4Fe-4S-S-AdoMet</note>
    </ligand>
</feature>
<evidence type="ECO:0000256" key="5">
    <source>
        <dbReference type="ARBA" id="ARBA00022552"/>
    </source>
</evidence>